<comment type="caution">
    <text evidence="2">The sequence shown here is derived from an EMBL/GenBank/DDBJ whole genome shotgun (WGS) entry which is preliminary data.</text>
</comment>
<dbReference type="AlphaFoldDB" id="A0A9P4H0W1"/>
<gene>
    <name evidence="2" type="ORF">EK21DRAFT_75508</name>
</gene>
<evidence type="ECO:0000313" key="2">
    <source>
        <dbReference type="EMBL" id="KAF2025796.1"/>
    </source>
</evidence>
<dbReference type="Proteomes" id="UP000799777">
    <property type="component" value="Unassembled WGS sequence"/>
</dbReference>
<protein>
    <submittedName>
        <fullName evidence="2">Uncharacterized protein</fullName>
    </submittedName>
</protein>
<evidence type="ECO:0000256" key="1">
    <source>
        <dbReference type="SAM" id="Coils"/>
    </source>
</evidence>
<reference evidence="2" key="1">
    <citation type="journal article" date="2020" name="Stud. Mycol.">
        <title>101 Dothideomycetes genomes: a test case for predicting lifestyles and emergence of pathogens.</title>
        <authorList>
            <person name="Haridas S."/>
            <person name="Albert R."/>
            <person name="Binder M."/>
            <person name="Bloem J."/>
            <person name="Labutti K."/>
            <person name="Salamov A."/>
            <person name="Andreopoulos B."/>
            <person name="Baker S."/>
            <person name="Barry K."/>
            <person name="Bills G."/>
            <person name="Bluhm B."/>
            <person name="Cannon C."/>
            <person name="Castanera R."/>
            <person name="Culley D."/>
            <person name="Daum C."/>
            <person name="Ezra D."/>
            <person name="Gonzalez J."/>
            <person name="Henrissat B."/>
            <person name="Kuo A."/>
            <person name="Liang C."/>
            <person name="Lipzen A."/>
            <person name="Lutzoni F."/>
            <person name="Magnuson J."/>
            <person name="Mondo S."/>
            <person name="Nolan M."/>
            <person name="Ohm R."/>
            <person name="Pangilinan J."/>
            <person name="Park H.-J."/>
            <person name="Ramirez L."/>
            <person name="Alfaro M."/>
            <person name="Sun H."/>
            <person name="Tritt A."/>
            <person name="Yoshinaga Y."/>
            <person name="Zwiers L.-H."/>
            <person name="Turgeon B."/>
            <person name="Goodwin S."/>
            <person name="Spatafora J."/>
            <person name="Crous P."/>
            <person name="Grigoriev I."/>
        </authorList>
    </citation>
    <scope>NUCLEOTIDE SEQUENCE</scope>
    <source>
        <strain evidence="2">CBS 110217</strain>
    </source>
</reference>
<keyword evidence="1" id="KW-0175">Coiled coil</keyword>
<dbReference type="EMBL" id="ML978256">
    <property type="protein sequence ID" value="KAF2025796.1"/>
    <property type="molecule type" value="Genomic_DNA"/>
</dbReference>
<sequence>SALEIAFRCKRCNNKNLWCFVNTASGCCAGCISVHAECSLFVPKEEREKVEKEKHEKRLALLRADAEVACLRAELAEVEDREKAFARRDLAVLRVQDQLEVSEAPSTTNNTCVVNSLADSG</sequence>
<organism evidence="2 3">
    <name type="scientific">Setomelanomma holmii</name>
    <dbReference type="NCBI Taxonomy" id="210430"/>
    <lineage>
        <taxon>Eukaryota</taxon>
        <taxon>Fungi</taxon>
        <taxon>Dikarya</taxon>
        <taxon>Ascomycota</taxon>
        <taxon>Pezizomycotina</taxon>
        <taxon>Dothideomycetes</taxon>
        <taxon>Pleosporomycetidae</taxon>
        <taxon>Pleosporales</taxon>
        <taxon>Pleosporineae</taxon>
        <taxon>Phaeosphaeriaceae</taxon>
        <taxon>Setomelanomma</taxon>
    </lineage>
</organism>
<keyword evidence="3" id="KW-1185">Reference proteome</keyword>
<feature type="non-terminal residue" evidence="2">
    <location>
        <position position="1"/>
    </location>
</feature>
<proteinExistence type="predicted"/>
<accession>A0A9P4H0W1</accession>
<name>A0A9P4H0W1_9PLEO</name>
<dbReference type="OrthoDB" id="3796976at2759"/>
<feature type="coiled-coil region" evidence="1">
    <location>
        <begin position="45"/>
        <end position="88"/>
    </location>
</feature>
<evidence type="ECO:0000313" key="3">
    <source>
        <dbReference type="Proteomes" id="UP000799777"/>
    </source>
</evidence>